<sequence>MERRAMQLVLTSPFTWLALVIVAGLEAAFYRWFQPPITLAAIMIGVGGILLLMWPVLLLRSRSFREQYQEMPYKLDVSELQKRLKACHASFRAPAEECIVMIEKIQQEFQADTFQGDLERIIENLIELTQNHLQLTSRLERFGTPQQKQLMQSILAQQVRSVENSLTTLRAFSGNLTLLEANPEDIEKIGSDLRAVNQELEHVIQKEV</sequence>
<dbReference type="STRING" id="1499966.U14_00772"/>
<reference evidence="2" key="1">
    <citation type="journal article" date="2015" name="PeerJ">
        <title>First genomic representation of candidate bacterial phylum KSB3 points to enhanced environmental sensing as a trigger of wastewater bulking.</title>
        <authorList>
            <person name="Sekiguchi Y."/>
            <person name="Ohashi A."/>
            <person name="Parks D.H."/>
            <person name="Yamauchi T."/>
            <person name="Tyson G.W."/>
            <person name="Hugenholtz P."/>
        </authorList>
    </citation>
    <scope>NUCLEOTIDE SEQUENCE [LARGE SCALE GENOMIC DNA]</scope>
</reference>
<keyword evidence="1" id="KW-0472">Membrane</keyword>
<name>A0A0S6VQN6_9BACT</name>
<dbReference type="AlphaFoldDB" id="A0A0S6VQN6"/>
<proteinExistence type="predicted"/>
<keyword evidence="1" id="KW-1133">Transmembrane helix</keyword>
<dbReference type="Proteomes" id="UP000030700">
    <property type="component" value="Unassembled WGS sequence"/>
</dbReference>
<keyword evidence="3" id="KW-1185">Reference proteome</keyword>
<protein>
    <submittedName>
        <fullName evidence="2">Uncharacterized protein</fullName>
    </submittedName>
</protein>
<dbReference type="EMBL" id="DF820455">
    <property type="protein sequence ID" value="GAK49549.1"/>
    <property type="molecule type" value="Genomic_DNA"/>
</dbReference>
<evidence type="ECO:0000313" key="3">
    <source>
        <dbReference type="Proteomes" id="UP000030700"/>
    </source>
</evidence>
<dbReference type="HOGENOM" id="CLU_1281235_0_0_0"/>
<feature type="transmembrane region" description="Helical" evidence="1">
    <location>
        <begin position="37"/>
        <end position="59"/>
    </location>
</feature>
<evidence type="ECO:0000313" key="2">
    <source>
        <dbReference type="EMBL" id="GAK49549.1"/>
    </source>
</evidence>
<gene>
    <name evidence="2" type="ORF">U14_00772</name>
</gene>
<organism evidence="2">
    <name type="scientific">Candidatus Moduliflexus flocculans</name>
    <dbReference type="NCBI Taxonomy" id="1499966"/>
    <lineage>
        <taxon>Bacteria</taxon>
        <taxon>Candidatus Moduliflexota</taxon>
        <taxon>Candidatus Moduliflexia</taxon>
        <taxon>Candidatus Moduliflexales</taxon>
        <taxon>Candidatus Moduliflexaceae</taxon>
    </lineage>
</organism>
<keyword evidence="1" id="KW-0812">Transmembrane</keyword>
<accession>A0A0S6VQN6</accession>
<evidence type="ECO:0000256" key="1">
    <source>
        <dbReference type="SAM" id="Phobius"/>
    </source>
</evidence>